<accession>A0ABT2SKA2</accession>
<dbReference type="EMBL" id="JAOQKE010000004">
    <property type="protein sequence ID" value="MCU6724931.1"/>
    <property type="molecule type" value="Genomic_DNA"/>
</dbReference>
<evidence type="ECO:0000256" key="2">
    <source>
        <dbReference type="ARBA" id="ARBA00022670"/>
    </source>
</evidence>
<evidence type="ECO:0000313" key="6">
    <source>
        <dbReference type="Proteomes" id="UP001652338"/>
    </source>
</evidence>
<keyword evidence="2" id="KW-0645">Protease</keyword>
<comment type="caution">
    <text evidence="5">The sequence shown here is derived from an EMBL/GenBank/DDBJ whole genome shotgun (WGS) entry which is preliminary data.</text>
</comment>
<dbReference type="Proteomes" id="UP001652338">
    <property type="component" value="Unassembled WGS sequence"/>
</dbReference>
<dbReference type="InterPro" id="IPR005320">
    <property type="entry name" value="Peptidase_S51"/>
</dbReference>
<protein>
    <submittedName>
        <fullName evidence="5">Type 1 glutamine amidotransferase-like domain-containing protein</fullName>
    </submittedName>
</protein>
<keyword evidence="4" id="KW-0720">Serine protease</keyword>
<proteinExistence type="inferred from homology"/>
<gene>
    <name evidence="5" type="ORF">OCV47_06120</name>
</gene>
<evidence type="ECO:0000313" key="5">
    <source>
        <dbReference type="EMBL" id="MCU6724931.1"/>
    </source>
</evidence>
<comment type="similarity">
    <text evidence="1">Belongs to the peptidase S51 family.</text>
</comment>
<dbReference type="InterPro" id="IPR029062">
    <property type="entry name" value="Class_I_gatase-like"/>
</dbReference>
<keyword evidence="6" id="KW-1185">Reference proteome</keyword>
<dbReference type="RefSeq" id="WP_256297055.1">
    <property type="nucleotide sequence ID" value="NZ_JAOQKE010000004.1"/>
</dbReference>
<reference evidence="5 6" key="1">
    <citation type="journal article" date="2021" name="ISME Commun">
        <title>Automated analysis of genomic sequences facilitates high-throughput and comprehensive description of bacteria.</title>
        <authorList>
            <person name="Hitch T.C.A."/>
        </authorList>
    </citation>
    <scope>NUCLEOTIDE SEQUENCE [LARGE SCALE GENOMIC DNA]</scope>
    <source>
        <strain evidence="5 6">Sanger_29</strain>
    </source>
</reference>
<name>A0ABT2SKA2_9FIRM</name>
<dbReference type="Pfam" id="PF03575">
    <property type="entry name" value="Peptidase_S51"/>
    <property type="match status" value="1"/>
</dbReference>
<dbReference type="Gene3D" id="3.40.50.880">
    <property type="match status" value="1"/>
</dbReference>
<sequence length="245" mass="28122">MALYLTSSPTGAYRGEKSTFEGLDPSNGLLEELYKDWKKNSRCLLICADPKAYEQNDQMGEFLEDRLLKSDLDICSFTVCDYRNVESVMHNLSEYDFIILGGGHVPTQNQFFEFIHLRHLLHQFKGSLMGISAGSMNCAEEVYAQPELEGETTDPHYRRFMEGLGLTNIRVIPHYQAIRDDYLDGKRVIEDIACVDSVGRRFYVLTDGSYILKRDGEEVLHGEGYLIENGRIRKICEKDQVKKLR</sequence>
<keyword evidence="3" id="KW-0378">Hydrolase</keyword>
<evidence type="ECO:0000256" key="3">
    <source>
        <dbReference type="ARBA" id="ARBA00022801"/>
    </source>
</evidence>
<organism evidence="5 6">
    <name type="scientific">Muricoprocola aceti</name>
    <dbReference type="NCBI Taxonomy" id="2981772"/>
    <lineage>
        <taxon>Bacteria</taxon>
        <taxon>Bacillati</taxon>
        <taxon>Bacillota</taxon>
        <taxon>Clostridia</taxon>
        <taxon>Lachnospirales</taxon>
        <taxon>Lachnospiraceae</taxon>
        <taxon>Muricoprocola</taxon>
    </lineage>
</organism>
<evidence type="ECO:0000256" key="4">
    <source>
        <dbReference type="ARBA" id="ARBA00022825"/>
    </source>
</evidence>
<dbReference type="SUPFAM" id="SSF52317">
    <property type="entry name" value="Class I glutamine amidotransferase-like"/>
    <property type="match status" value="1"/>
</dbReference>
<evidence type="ECO:0000256" key="1">
    <source>
        <dbReference type="ARBA" id="ARBA00006534"/>
    </source>
</evidence>